<proteinExistence type="predicted"/>
<reference evidence="3" key="1">
    <citation type="journal article" date="2019" name="Int. J. Syst. Evol. Microbiol.">
        <title>The Global Catalogue of Microorganisms (GCM) 10K type strain sequencing project: providing services to taxonomists for standard genome sequencing and annotation.</title>
        <authorList>
            <consortium name="The Broad Institute Genomics Platform"/>
            <consortium name="The Broad Institute Genome Sequencing Center for Infectious Disease"/>
            <person name="Wu L."/>
            <person name="Ma J."/>
        </authorList>
    </citation>
    <scope>NUCLEOTIDE SEQUENCE [LARGE SCALE GENOMIC DNA]</scope>
    <source>
        <strain evidence="3">CGMCC 4.7426</strain>
    </source>
</reference>
<dbReference type="Proteomes" id="UP001595989">
    <property type="component" value="Unassembled WGS sequence"/>
</dbReference>
<feature type="transmembrane region" description="Helical" evidence="1">
    <location>
        <begin position="129"/>
        <end position="154"/>
    </location>
</feature>
<organism evidence="2 3">
    <name type="scientific">Virgibacillus kekensis</name>
    <dbReference type="NCBI Taxonomy" id="202261"/>
    <lineage>
        <taxon>Bacteria</taxon>
        <taxon>Bacillati</taxon>
        <taxon>Bacillota</taxon>
        <taxon>Bacilli</taxon>
        <taxon>Bacillales</taxon>
        <taxon>Bacillaceae</taxon>
        <taxon>Virgibacillus</taxon>
    </lineage>
</organism>
<dbReference type="SUPFAM" id="SSF158560">
    <property type="entry name" value="BH3980-like"/>
    <property type="match status" value="1"/>
</dbReference>
<evidence type="ECO:0000256" key="1">
    <source>
        <dbReference type="SAM" id="Phobius"/>
    </source>
</evidence>
<keyword evidence="1" id="KW-1133">Transmembrane helix</keyword>
<protein>
    <submittedName>
        <fullName evidence="2">DUF1129 family protein</fullName>
    </submittedName>
</protein>
<keyword evidence="1" id="KW-0812">Transmembrane</keyword>
<dbReference type="RefSeq" id="WP_390299066.1">
    <property type="nucleotide sequence ID" value="NZ_JBHSFU010000014.1"/>
</dbReference>
<dbReference type="Pfam" id="PF06570">
    <property type="entry name" value="DUF1129"/>
    <property type="match status" value="1"/>
</dbReference>
<feature type="transmembrane region" description="Helical" evidence="1">
    <location>
        <begin position="200"/>
        <end position="222"/>
    </location>
</feature>
<comment type="caution">
    <text evidence="2">The sequence shown here is derived from an EMBL/GenBank/DDBJ whole genome shotgun (WGS) entry which is preliminary data.</text>
</comment>
<evidence type="ECO:0000313" key="3">
    <source>
        <dbReference type="Proteomes" id="UP001595989"/>
    </source>
</evidence>
<dbReference type="Gene3D" id="1.10.1900.10">
    <property type="entry name" value="c-terminal domain of poly(a) binding protein"/>
    <property type="match status" value="1"/>
</dbReference>
<name>A0ABV9DM10_9BACI</name>
<dbReference type="EMBL" id="JBHSFU010000014">
    <property type="protein sequence ID" value="MFC4559925.1"/>
    <property type="molecule type" value="Genomic_DNA"/>
</dbReference>
<gene>
    <name evidence="2" type="ORF">ACFO3D_17320</name>
</gene>
<sequence length="229" mass="26356">MNPKEIIKRNNELREQLNNNNRTYYENMLTYIRLHSNKSEQYTEEVLLELLEHLLHAQSEGRTAKEVFGNNPEKYCQEIIGEIPREDPQKRIKFISFIALQFLAIISLTHGIIGFGLNFLFELGSEQTVFSLGSAIITIILDLLLLWLSVKLILKWLKGSSFAEKVTGKWSEIFQIWLISTCAISLFVTIPYLIPAFGPIIRIPTLSFAGIGLLLYLVSFAMNKRYRIT</sequence>
<dbReference type="InterPro" id="IPR009214">
    <property type="entry name" value="DUF1129"/>
</dbReference>
<evidence type="ECO:0000313" key="2">
    <source>
        <dbReference type="EMBL" id="MFC4559925.1"/>
    </source>
</evidence>
<feature type="transmembrane region" description="Helical" evidence="1">
    <location>
        <begin position="174"/>
        <end position="194"/>
    </location>
</feature>
<dbReference type="PANTHER" id="PTHR41307">
    <property type="entry name" value="MEMBRANE PROTEIN-RELATED"/>
    <property type="match status" value="1"/>
</dbReference>
<accession>A0ABV9DM10</accession>
<keyword evidence="1" id="KW-0472">Membrane</keyword>
<dbReference type="PANTHER" id="PTHR41307:SF1">
    <property type="entry name" value="MEMBRANE PROTEIN"/>
    <property type="match status" value="1"/>
</dbReference>
<keyword evidence="3" id="KW-1185">Reference proteome</keyword>
<feature type="transmembrane region" description="Helical" evidence="1">
    <location>
        <begin position="94"/>
        <end position="117"/>
    </location>
</feature>